<proteinExistence type="predicted"/>
<reference evidence="1" key="1">
    <citation type="submission" date="2022-04" db="EMBL/GenBank/DDBJ databases">
        <title>Genome of the entomopathogenic fungus Entomophthora muscae.</title>
        <authorList>
            <person name="Elya C."/>
            <person name="Lovett B.R."/>
            <person name="Lee E."/>
            <person name="Macias A.M."/>
            <person name="Hajek A.E."/>
            <person name="De Bivort B.L."/>
            <person name="Kasson M.T."/>
            <person name="De Fine Licht H.H."/>
            <person name="Stajich J.E."/>
        </authorList>
    </citation>
    <scope>NUCLEOTIDE SEQUENCE</scope>
    <source>
        <strain evidence="1">Berkeley</strain>
    </source>
</reference>
<name>A0ACC2ST28_9FUNG</name>
<protein>
    <submittedName>
        <fullName evidence="1">Thioredoxin-like protein 4B</fullName>
    </submittedName>
</protein>
<comment type="caution">
    <text evidence="1">The sequence shown here is derived from an EMBL/GenBank/DDBJ whole genome shotgun (WGS) entry which is preliminary data.</text>
</comment>
<keyword evidence="2" id="KW-1185">Reference proteome</keyword>
<accession>A0ACC2ST28</accession>
<dbReference type="Proteomes" id="UP001165960">
    <property type="component" value="Unassembled WGS sequence"/>
</dbReference>
<organism evidence="1 2">
    <name type="scientific">Entomophthora muscae</name>
    <dbReference type="NCBI Taxonomy" id="34485"/>
    <lineage>
        <taxon>Eukaryota</taxon>
        <taxon>Fungi</taxon>
        <taxon>Fungi incertae sedis</taxon>
        <taxon>Zoopagomycota</taxon>
        <taxon>Entomophthoromycotina</taxon>
        <taxon>Entomophthoromycetes</taxon>
        <taxon>Entomophthorales</taxon>
        <taxon>Entomophthoraceae</taxon>
        <taxon>Entomophthora</taxon>
    </lineage>
</organism>
<evidence type="ECO:0000313" key="2">
    <source>
        <dbReference type="Proteomes" id="UP001165960"/>
    </source>
</evidence>
<gene>
    <name evidence="1" type="primary">TXNL4B_1</name>
    <name evidence="1" type="ORF">DSO57_1019757</name>
</gene>
<sequence length="156" mass="17659">MSLFLSSLKTKAEIDQAILSTVDKVLVLRFGKASDLPCLQTDNILEKSASLVQNLAEIYTVEIPEDFSVSGSVLEYVQYFDISYIPATIFFFNGHHMKVDYGTQDHTKFIGAFVDKQDFIDLVEVIYRGALRGKTIVTSPIDKSHIPFYELLYQGY</sequence>
<dbReference type="EMBL" id="QTSX02004350">
    <property type="protein sequence ID" value="KAJ9065430.1"/>
    <property type="molecule type" value="Genomic_DNA"/>
</dbReference>
<evidence type="ECO:0000313" key="1">
    <source>
        <dbReference type="EMBL" id="KAJ9065430.1"/>
    </source>
</evidence>